<reference evidence="3 4" key="1">
    <citation type="submission" date="2016-09" db="EMBL/GenBank/DDBJ databases">
        <title>Genomic analysis reveals versatility of anaerobic energy metabolism of Geosporobacter ferrireducens IRF9 of phylum Firmicutes.</title>
        <authorList>
            <person name="Kim S.-J."/>
        </authorList>
    </citation>
    <scope>NUCLEOTIDE SEQUENCE [LARGE SCALE GENOMIC DNA]</scope>
    <source>
        <strain evidence="3 4">IRF9</strain>
    </source>
</reference>
<proteinExistence type="predicted"/>
<protein>
    <recommendedName>
        <fullName evidence="5">LPS export ABC transporter periplasmic protein LptC</fullName>
    </recommendedName>
</protein>
<dbReference type="RefSeq" id="WP_069975537.1">
    <property type="nucleotide sequence ID" value="NZ_CP017269.1"/>
</dbReference>
<evidence type="ECO:0000313" key="4">
    <source>
        <dbReference type="Proteomes" id="UP000095743"/>
    </source>
</evidence>
<name>A0A1D8GFF2_9FIRM</name>
<gene>
    <name evidence="3" type="ORF">Gferi_08620</name>
</gene>
<feature type="compositionally biased region" description="Pro residues" evidence="1">
    <location>
        <begin position="25"/>
        <end position="39"/>
    </location>
</feature>
<feature type="region of interest" description="Disordered" evidence="1">
    <location>
        <begin position="22"/>
        <end position="41"/>
    </location>
</feature>
<sequence length="188" mass="20512">MKIKAIALILVLVVSLFSGCGREPAPAPTQPPQTTPPETTPDVVTTASIVNTAGAFEQAISSTGTWLIAITEDLTIDRELVLDGEFKNGRKDDDGKDIIQRKIALYTQDENRNVTARFTLTAPRLTVNSPEARIQSGTFKGDVYVSARNFQLVDATIDGNLYFTTDEAQETFQMDDTSKVTGEQALKK</sequence>
<organism evidence="3 4">
    <name type="scientific">Geosporobacter ferrireducens</name>
    <dbReference type="NCBI Taxonomy" id="1424294"/>
    <lineage>
        <taxon>Bacteria</taxon>
        <taxon>Bacillati</taxon>
        <taxon>Bacillota</taxon>
        <taxon>Clostridia</taxon>
        <taxon>Peptostreptococcales</taxon>
        <taxon>Thermotaleaceae</taxon>
        <taxon>Geosporobacter</taxon>
    </lineage>
</organism>
<dbReference type="PROSITE" id="PS51257">
    <property type="entry name" value="PROKAR_LIPOPROTEIN"/>
    <property type="match status" value="1"/>
</dbReference>
<dbReference type="AlphaFoldDB" id="A0A1D8GFF2"/>
<feature type="chain" id="PRO_5039199123" description="LPS export ABC transporter periplasmic protein LptC" evidence="2">
    <location>
        <begin position="21"/>
        <end position="188"/>
    </location>
</feature>
<dbReference type="EMBL" id="CP017269">
    <property type="protein sequence ID" value="AOT69635.1"/>
    <property type="molecule type" value="Genomic_DNA"/>
</dbReference>
<evidence type="ECO:0000313" key="3">
    <source>
        <dbReference type="EMBL" id="AOT69635.1"/>
    </source>
</evidence>
<feature type="signal peptide" evidence="2">
    <location>
        <begin position="1"/>
        <end position="20"/>
    </location>
</feature>
<keyword evidence="2" id="KW-0732">Signal</keyword>
<evidence type="ECO:0000256" key="1">
    <source>
        <dbReference type="SAM" id="MobiDB-lite"/>
    </source>
</evidence>
<evidence type="ECO:0008006" key="5">
    <source>
        <dbReference type="Google" id="ProtNLM"/>
    </source>
</evidence>
<dbReference type="OrthoDB" id="2111555at2"/>
<evidence type="ECO:0000256" key="2">
    <source>
        <dbReference type="SAM" id="SignalP"/>
    </source>
</evidence>
<dbReference type="Proteomes" id="UP000095743">
    <property type="component" value="Chromosome"/>
</dbReference>
<dbReference type="STRING" id="1424294.Gferi_08620"/>
<keyword evidence="4" id="KW-1185">Reference proteome</keyword>
<accession>A0A1D8GFF2</accession>
<dbReference type="KEGG" id="gfe:Gferi_08620"/>